<accession>A0A7U2NPN6</accession>
<feature type="region of interest" description="Disordered" evidence="2">
    <location>
        <begin position="109"/>
        <end position="141"/>
    </location>
</feature>
<dbReference type="AlphaFoldDB" id="A0A7U2NPN6"/>
<gene>
    <name evidence="3" type="ORF">JI435_133130</name>
</gene>
<proteinExistence type="predicted"/>
<evidence type="ECO:0000256" key="1">
    <source>
        <dbReference type="SAM" id="Coils"/>
    </source>
</evidence>
<sequence length="141" mass="16484">MPPTFKHVPLEEYLHLDQYIPRPLDEARLAELKALCYDDELQRAYVVLQQHHVYMYFSKHQSELELSDAIKRVLRSLDEKTLEAQKLRAKLEGIEKRIEKRIEEKETKWLDENGDHEVAGDHVPTTSVDGFHEMDASGGEQ</sequence>
<dbReference type="RefSeq" id="XP_001803522.1">
    <property type="nucleotide sequence ID" value="XM_001803470.1"/>
</dbReference>
<evidence type="ECO:0000313" key="4">
    <source>
        <dbReference type="Proteomes" id="UP000663193"/>
    </source>
</evidence>
<keyword evidence="4" id="KW-1185">Reference proteome</keyword>
<dbReference type="EMBL" id="CP069041">
    <property type="protein sequence ID" value="QRD05880.1"/>
    <property type="molecule type" value="Genomic_DNA"/>
</dbReference>
<reference evidence="4" key="1">
    <citation type="journal article" date="2021" name="BMC Genomics">
        <title>Chromosome-level genome assembly and manually-curated proteome of model necrotroph Parastagonospora nodorum Sn15 reveals a genome-wide trove of candidate effector homologs, and redundancy of virulence-related functions within an accessory chromosome.</title>
        <authorList>
            <person name="Bertazzoni S."/>
            <person name="Jones D.A.B."/>
            <person name="Phan H.T."/>
            <person name="Tan K.-C."/>
            <person name="Hane J.K."/>
        </authorList>
    </citation>
    <scope>NUCLEOTIDE SEQUENCE [LARGE SCALE GENOMIC DNA]</scope>
    <source>
        <strain evidence="4">SN15 / ATCC MYA-4574 / FGSC 10173)</strain>
    </source>
</reference>
<dbReference type="KEGG" id="pno:SNOG_13313"/>
<feature type="compositionally biased region" description="Basic and acidic residues" evidence="2">
    <location>
        <begin position="109"/>
        <end position="120"/>
    </location>
</feature>
<evidence type="ECO:0000313" key="3">
    <source>
        <dbReference type="EMBL" id="QRD05880.1"/>
    </source>
</evidence>
<dbReference type="Proteomes" id="UP000663193">
    <property type="component" value="Chromosome 19"/>
</dbReference>
<dbReference type="VEuPathDB" id="FungiDB:JI435_133130"/>
<evidence type="ECO:0000256" key="2">
    <source>
        <dbReference type="SAM" id="MobiDB-lite"/>
    </source>
</evidence>
<keyword evidence="1" id="KW-0175">Coiled coil</keyword>
<protein>
    <submittedName>
        <fullName evidence="3">Uncharacterized protein</fullName>
    </submittedName>
</protein>
<name>A0A7U2NPN6_PHANO</name>
<feature type="coiled-coil region" evidence="1">
    <location>
        <begin position="70"/>
        <end position="108"/>
    </location>
</feature>
<organism evidence="3 4">
    <name type="scientific">Phaeosphaeria nodorum (strain SN15 / ATCC MYA-4574 / FGSC 10173)</name>
    <name type="common">Glume blotch fungus</name>
    <name type="synonym">Parastagonospora nodorum</name>
    <dbReference type="NCBI Taxonomy" id="321614"/>
    <lineage>
        <taxon>Eukaryota</taxon>
        <taxon>Fungi</taxon>
        <taxon>Dikarya</taxon>
        <taxon>Ascomycota</taxon>
        <taxon>Pezizomycotina</taxon>
        <taxon>Dothideomycetes</taxon>
        <taxon>Pleosporomycetidae</taxon>
        <taxon>Pleosporales</taxon>
        <taxon>Pleosporineae</taxon>
        <taxon>Phaeosphaeriaceae</taxon>
        <taxon>Parastagonospora</taxon>
    </lineage>
</organism>